<dbReference type="InterPro" id="IPR006342">
    <property type="entry name" value="FkbM_mtfrase"/>
</dbReference>
<dbReference type="InterPro" id="IPR025714">
    <property type="entry name" value="Methyltranfer_dom"/>
</dbReference>
<feature type="domain" description="Methyltransferase FkbM" evidence="1">
    <location>
        <begin position="149"/>
        <end position="211"/>
    </location>
</feature>
<feature type="domain" description="Methyltransferase" evidence="2">
    <location>
        <begin position="51"/>
        <end position="138"/>
    </location>
</feature>
<dbReference type="Proteomes" id="UP000807716">
    <property type="component" value="Unassembled WGS sequence"/>
</dbReference>
<reference evidence="3" key="1">
    <citation type="journal article" date="2020" name="Fungal Divers.">
        <title>Resolving the Mortierellaceae phylogeny through synthesis of multi-gene phylogenetics and phylogenomics.</title>
        <authorList>
            <person name="Vandepol N."/>
            <person name="Liber J."/>
            <person name="Desiro A."/>
            <person name="Na H."/>
            <person name="Kennedy M."/>
            <person name="Barry K."/>
            <person name="Grigoriev I.V."/>
            <person name="Miller A.N."/>
            <person name="O'Donnell K."/>
            <person name="Stajich J.E."/>
            <person name="Bonito G."/>
        </authorList>
    </citation>
    <scope>NUCLEOTIDE SEQUENCE</scope>
    <source>
        <strain evidence="3">BC1065</strain>
    </source>
</reference>
<name>A0A9P6U3P8_9FUNG</name>
<evidence type="ECO:0000313" key="4">
    <source>
        <dbReference type="Proteomes" id="UP000807716"/>
    </source>
</evidence>
<comment type="caution">
    <text evidence="3">The sequence shown here is derived from an EMBL/GenBank/DDBJ whole genome shotgun (WGS) entry which is preliminary data.</text>
</comment>
<dbReference type="PANTHER" id="PTHR32026">
    <property type="entry name" value="METHYLTRANSFERASE-LIKE PROTEIN 24"/>
    <property type="match status" value="1"/>
</dbReference>
<evidence type="ECO:0008006" key="5">
    <source>
        <dbReference type="Google" id="ProtNLM"/>
    </source>
</evidence>
<gene>
    <name evidence="3" type="ORF">DFQ27_004737</name>
</gene>
<evidence type="ECO:0000259" key="2">
    <source>
        <dbReference type="Pfam" id="PF13383"/>
    </source>
</evidence>
<accession>A0A9P6U3P8</accession>
<dbReference type="PANTHER" id="PTHR32026:SF10">
    <property type="entry name" value="METHYLTRANSFERASE-LIKE PROTEIN 24-RELATED"/>
    <property type="match status" value="1"/>
</dbReference>
<protein>
    <recommendedName>
        <fullName evidence="5">Methyltransferase domain-containing protein</fullName>
    </recommendedName>
</protein>
<sequence>MTFGDPQQEGLTARFGLKLKTVQRQLELAERDYQHQVKLRNQTLDRLSFKAGESFNAWDPGHQMYWWSYFPAAFRCPHQVERYGPIDDGGRWMCGMEIYAESPRRPKCIVYSFGLRDVTQWEEDVLARTNCEIWGFDASLSQLGERRETKVDTRGIVWQTLQMIMQRLGHTWIDILKVDIEGFEFETFHSLMDSNDILPFSQLQIELHVRDIAFHTFLEFWRRWEDKGLRPFWAEVNPHPAVYLREVPWASEYSFINTKGAHQNLLIQNY</sequence>
<keyword evidence="4" id="KW-1185">Reference proteome</keyword>
<organism evidence="3 4">
    <name type="scientific">Actinomortierella ambigua</name>
    <dbReference type="NCBI Taxonomy" id="1343610"/>
    <lineage>
        <taxon>Eukaryota</taxon>
        <taxon>Fungi</taxon>
        <taxon>Fungi incertae sedis</taxon>
        <taxon>Mucoromycota</taxon>
        <taxon>Mortierellomycotina</taxon>
        <taxon>Mortierellomycetes</taxon>
        <taxon>Mortierellales</taxon>
        <taxon>Mortierellaceae</taxon>
        <taxon>Actinomortierella</taxon>
    </lineage>
</organism>
<dbReference type="Pfam" id="PF05050">
    <property type="entry name" value="Methyltransf_21"/>
    <property type="match status" value="1"/>
</dbReference>
<dbReference type="Pfam" id="PF13383">
    <property type="entry name" value="Methyltransf_22"/>
    <property type="match status" value="1"/>
</dbReference>
<proteinExistence type="predicted"/>
<evidence type="ECO:0000259" key="1">
    <source>
        <dbReference type="Pfam" id="PF05050"/>
    </source>
</evidence>
<evidence type="ECO:0000313" key="3">
    <source>
        <dbReference type="EMBL" id="KAG0258263.1"/>
    </source>
</evidence>
<dbReference type="AlphaFoldDB" id="A0A9P6U3P8"/>
<dbReference type="InterPro" id="IPR026913">
    <property type="entry name" value="METTL24"/>
</dbReference>
<dbReference type="OrthoDB" id="10006218at2759"/>
<dbReference type="EMBL" id="JAAAJB010000331">
    <property type="protein sequence ID" value="KAG0258263.1"/>
    <property type="molecule type" value="Genomic_DNA"/>
</dbReference>